<evidence type="ECO:0000313" key="2">
    <source>
        <dbReference type="EMBL" id="GMI28838.1"/>
    </source>
</evidence>
<keyword evidence="1" id="KW-0812">Transmembrane</keyword>
<dbReference type="PANTHER" id="PTHR21089">
    <property type="entry name" value="SHIKIMATE DEHYDROGENASE"/>
    <property type="match status" value="1"/>
</dbReference>
<comment type="caution">
    <text evidence="2">The sequence shown here is derived from an EMBL/GenBank/DDBJ whole genome shotgun (WGS) entry which is preliminary data.</text>
</comment>
<dbReference type="EMBL" id="BRXZ01008627">
    <property type="protein sequence ID" value="GMI28838.1"/>
    <property type="molecule type" value="Genomic_DNA"/>
</dbReference>
<proteinExistence type="predicted"/>
<accession>A0A9W7G1W3</accession>
<dbReference type="Gene3D" id="3.40.50.10860">
    <property type="entry name" value="Leucine Dehydrogenase, chain A, domain 1"/>
    <property type="match status" value="1"/>
</dbReference>
<dbReference type="SUPFAM" id="SSF51735">
    <property type="entry name" value="NAD(P)-binding Rossmann-fold domains"/>
    <property type="match status" value="1"/>
</dbReference>
<gene>
    <name evidence="2" type="ORF">TrRE_jg977</name>
</gene>
<dbReference type="SUPFAM" id="SSF53223">
    <property type="entry name" value="Aminoacid dehydrogenase-like, N-terminal domain"/>
    <property type="match status" value="1"/>
</dbReference>
<keyword evidence="1" id="KW-1133">Transmembrane helix</keyword>
<evidence type="ECO:0008006" key="4">
    <source>
        <dbReference type="Google" id="ProtNLM"/>
    </source>
</evidence>
<name>A0A9W7G1W3_9STRA</name>
<keyword evidence="3" id="KW-1185">Reference proteome</keyword>
<dbReference type="Proteomes" id="UP001165082">
    <property type="component" value="Unassembled WGS sequence"/>
</dbReference>
<protein>
    <recommendedName>
        <fullName evidence="4">Shikimate dehydrogenase</fullName>
    </recommendedName>
</protein>
<dbReference type="OrthoDB" id="204377at2759"/>
<evidence type="ECO:0000313" key="3">
    <source>
        <dbReference type="Proteomes" id="UP001165082"/>
    </source>
</evidence>
<dbReference type="Gene3D" id="3.40.50.720">
    <property type="entry name" value="NAD(P)-binding Rossmann-like Domain"/>
    <property type="match status" value="1"/>
</dbReference>
<evidence type="ECO:0000256" key="1">
    <source>
        <dbReference type="SAM" id="Phobius"/>
    </source>
</evidence>
<dbReference type="PANTHER" id="PTHR21089:SF1">
    <property type="entry name" value="BIFUNCTIONAL 3-DEHYDROQUINATE DEHYDRATASE_SHIKIMATE DEHYDROGENASE, CHLOROPLASTIC"/>
    <property type="match status" value="1"/>
</dbReference>
<feature type="transmembrane region" description="Helical" evidence="1">
    <location>
        <begin position="122"/>
        <end position="141"/>
    </location>
</feature>
<dbReference type="GO" id="GO:0009423">
    <property type="term" value="P:chorismate biosynthetic process"/>
    <property type="evidence" value="ECO:0007669"/>
    <property type="project" value="TreeGrafter"/>
</dbReference>
<dbReference type="InterPro" id="IPR036291">
    <property type="entry name" value="NAD(P)-bd_dom_sf"/>
</dbReference>
<keyword evidence="1" id="KW-0472">Membrane</keyword>
<sequence length="268" mass="29046">MARYTRLLVGLLNLDIEYRAYVGGGDIDAADNGAIIRKVDARDFCSQLRKEGCVGGAISKDIKGLVIAELDEVNPLAATIGAVNTVLVKSGGRLCGYNTDAEGFRKAVEGAVFRLGVKRATVYGYGGVTAVAVAVLMSLGVKVAIVGRRMEAAAAKAKELGCEVWTKEWRGELFVNAAPVTDQPLSGAANFLPALAGARVAFDHEMPGSFLREFCEENEGMEHIEGVAMYWPQMEAQWRLFLGDWMEHTKFGVDELPRLLREAEEESA</sequence>
<dbReference type="GO" id="GO:0004764">
    <property type="term" value="F:shikimate 3-dehydrogenase (NADP+) activity"/>
    <property type="evidence" value="ECO:0007669"/>
    <property type="project" value="InterPro"/>
</dbReference>
<dbReference type="AlphaFoldDB" id="A0A9W7G1W3"/>
<dbReference type="InterPro" id="IPR046346">
    <property type="entry name" value="Aminoacid_DH-like_N_sf"/>
</dbReference>
<dbReference type="InterPro" id="IPR022893">
    <property type="entry name" value="Shikimate_DH_fam"/>
</dbReference>
<dbReference type="GO" id="GO:0019632">
    <property type="term" value="P:shikimate metabolic process"/>
    <property type="evidence" value="ECO:0007669"/>
    <property type="project" value="TreeGrafter"/>
</dbReference>
<reference evidence="2" key="1">
    <citation type="submission" date="2022-07" db="EMBL/GenBank/DDBJ databases">
        <title>Genome analysis of Parmales, a sister group of diatoms, reveals the evolutionary specialization of diatoms from phago-mixotrophs to photoautotrophs.</title>
        <authorList>
            <person name="Ban H."/>
            <person name="Sato S."/>
            <person name="Yoshikawa S."/>
            <person name="Kazumasa Y."/>
            <person name="Nakamura Y."/>
            <person name="Ichinomiya M."/>
            <person name="Saitoh K."/>
            <person name="Sato N."/>
            <person name="Blanc-Mathieu R."/>
            <person name="Endo H."/>
            <person name="Kuwata A."/>
            <person name="Ogata H."/>
        </authorList>
    </citation>
    <scope>NUCLEOTIDE SEQUENCE</scope>
</reference>
<organism evidence="2 3">
    <name type="scientific">Triparma retinervis</name>
    <dbReference type="NCBI Taxonomy" id="2557542"/>
    <lineage>
        <taxon>Eukaryota</taxon>
        <taxon>Sar</taxon>
        <taxon>Stramenopiles</taxon>
        <taxon>Ochrophyta</taxon>
        <taxon>Bolidophyceae</taxon>
        <taxon>Parmales</taxon>
        <taxon>Triparmaceae</taxon>
        <taxon>Triparma</taxon>
    </lineage>
</organism>